<dbReference type="HOGENOM" id="CLU_049400_0_0_1"/>
<feature type="compositionally biased region" description="Polar residues" evidence="6">
    <location>
        <begin position="259"/>
        <end position="278"/>
    </location>
</feature>
<dbReference type="InterPro" id="IPR036879">
    <property type="entry name" value="TF_MADSbox_sf"/>
</dbReference>
<dbReference type="PROSITE" id="PS00350">
    <property type="entry name" value="MADS_BOX_1"/>
    <property type="match status" value="1"/>
</dbReference>
<dbReference type="Pfam" id="PF00319">
    <property type="entry name" value="SRF-TF"/>
    <property type="match status" value="1"/>
</dbReference>
<dbReference type="GO" id="GO:0046983">
    <property type="term" value="F:protein dimerization activity"/>
    <property type="evidence" value="ECO:0007669"/>
    <property type="project" value="InterPro"/>
</dbReference>
<keyword evidence="2" id="KW-0805">Transcription regulation</keyword>
<feature type="region of interest" description="Disordered" evidence="6">
    <location>
        <begin position="93"/>
        <end position="134"/>
    </location>
</feature>
<feature type="compositionally biased region" description="Basic and acidic residues" evidence="6">
    <location>
        <begin position="303"/>
        <end position="323"/>
    </location>
</feature>
<dbReference type="GO" id="GO:0000978">
    <property type="term" value="F:RNA polymerase II cis-regulatory region sequence-specific DNA binding"/>
    <property type="evidence" value="ECO:0007669"/>
    <property type="project" value="TreeGrafter"/>
</dbReference>
<dbReference type="Gene3D" id="3.40.1810.10">
    <property type="entry name" value="Transcription factor, MADS-box"/>
    <property type="match status" value="1"/>
</dbReference>
<dbReference type="GO" id="GO:0000981">
    <property type="term" value="F:DNA-binding transcription factor activity, RNA polymerase II-specific"/>
    <property type="evidence" value="ECO:0007669"/>
    <property type="project" value="TreeGrafter"/>
</dbReference>
<organism evidence="8">
    <name type="scientific">Albugo laibachii Nc14</name>
    <dbReference type="NCBI Taxonomy" id="890382"/>
    <lineage>
        <taxon>Eukaryota</taxon>
        <taxon>Sar</taxon>
        <taxon>Stramenopiles</taxon>
        <taxon>Oomycota</taxon>
        <taxon>Peronosporomycetes</taxon>
        <taxon>Albuginales</taxon>
        <taxon>Albuginaceae</taxon>
        <taxon>Albugo</taxon>
    </lineage>
</organism>
<dbReference type="CDD" id="cd00265">
    <property type="entry name" value="MADS_MEF2_like"/>
    <property type="match status" value="1"/>
</dbReference>
<evidence type="ECO:0000256" key="4">
    <source>
        <dbReference type="ARBA" id="ARBA00023163"/>
    </source>
</evidence>
<dbReference type="PANTHER" id="PTHR11945">
    <property type="entry name" value="MADS BOX PROTEIN"/>
    <property type="match status" value="1"/>
</dbReference>
<evidence type="ECO:0000256" key="1">
    <source>
        <dbReference type="ARBA" id="ARBA00004123"/>
    </source>
</evidence>
<reference evidence="8" key="1">
    <citation type="journal article" date="2011" name="PLoS Biol.">
        <title>Gene gain and loss during evolution of obligate parasitism in the white rust pathogen of Arabidopsis thaliana.</title>
        <authorList>
            <person name="Kemen E."/>
            <person name="Gardiner A."/>
            <person name="Schultz-Larsen T."/>
            <person name="Kemen A.C."/>
            <person name="Balmuth A.L."/>
            <person name="Robert-Seilaniantz A."/>
            <person name="Bailey K."/>
            <person name="Holub E."/>
            <person name="Studholme D.J."/>
            <person name="Maclean D."/>
            <person name="Jones J.D."/>
        </authorList>
    </citation>
    <scope>NUCLEOTIDE SEQUENCE</scope>
</reference>
<reference evidence="8" key="2">
    <citation type="submission" date="2011-02" db="EMBL/GenBank/DDBJ databases">
        <authorList>
            <person name="MacLean D."/>
        </authorList>
    </citation>
    <scope>NUCLEOTIDE SEQUENCE</scope>
</reference>
<feature type="domain" description="MADS-box" evidence="7">
    <location>
        <begin position="1"/>
        <end position="61"/>
    </location>
</feature>
<keyword evidence="3" id="KW-0238">DNA-binding</keyword>
<keyword evidence="5" id="KW-0539">Nucleus</keyword>
<evidence type="ECO:0000256" key="5">
    <source>
        <dbReference type="ARBA" id="ARBA00023242"/>
    </source>
</evidence>
<evidence type="ECO:0000256" key="3">
    <source>
        <dbReference type="ARBA" id="ARBA00023125"/>
    </source>
</evidence>
<dbReference type="PRINTS" id="PR00404">
    <property type="entry name" value="MADSDOMAIN"/>
</dbReference>
<gene>
    <name evidence="8" type="primary">AlNc14C122G6718</name>
    <name evidence="8" type="ORF">ALNC14_075850</name>
</gene>
<comment type="subcellular location">
    <subcellularLocation>
        <location evidence="1">Nucleus</location>
    </subcellularLocation>
</comment>
<proteinExistence type="predicted"/>
<dbReference type="GO" id="GO:0045944">
    <property type="term" value="P:positive regulation of transcription by RNA polymerase II"/>
    <property type="evidence" value="ECO:0007669"/>
    <property type="project" value="InterPro"/>
</dbReference>
<protein>
    <submittedName>
        <fullName evidence="8">MADSbox transcription factor putative</fullName>
    </submittedName>
</protein>
<evidence type="ECO:0000256" key="6">
    <source>
        <dbReference type="SAM" id="MobiDB-lite"/>
    </source>
</evidence>
<dbReference type="EMBL" id="FR824167">
    <property type="protein sequence ID" value="CCA21442.1"/>
    <property type="molecule type" value="Genomic_DNA"/>
</dbReference>
<dbReference type="PROSITE" id="PS50066">
    <property type="entry name" value="MADS_BOX_2"/>
    <property type="match status" value="1"/>
</dbReference>
<dbReference type="AlphaFoldDB" id="F0WJJ3"/>
<dbReference type="PANTHER" id="PTHR11945:SF534">
    <property type="entry name" value="MYOCYTE-SPECIFIC ENHANCER FACTOR 2"/>
    <property type="match status" value="1"/>
</dbReference>
<dbReference type="SMART" id="SM00432">
    <property type="entry name" value="MADS"/>
    <property type="match status" value="1"/>
</dbReference>
<evidence type="ECO:0000313" key="8">
    <source>
        <dbReference type="EMBL" id="CCA21442.1"/>
    </source>
</evidence>
<feature type="compositionally biased region" description="Polar residues" evidence="6">
    <location>
        <begin position="98"/>
        <end position="111"/>
    </location>
</feature>
<dbReference type="SUPFAM" id="SSF55455">
    <property type="entry name" value="SRF-like"/>
    <property type="match status" value="1"/>
</dbReference>
<accession>F0WJJ3</accession>
<dbReference type="InterPro" id="IPR002100">
    <property type="entry name" value="TF_MADSbox"/>
</dbReference>
<name>F0WJJ3_9STRA</name>
<dbReference type="GO" id="GO:0005634">
    <property type="term" value="C:nucleus"/>
    <property type="evidence" value="ECO:0007669"/>
    <property type="project" value="UniProtKB-SubCell"/>
</dbReference>
<feature type="compositionally biased region" description="Polar residues" evidence="6">
    <location>
        <begin position="385"/>
        <end position="409"/>
    </location>
</feature>
<keyword evidence="4" id="KW-0804">Transcription</keyword>
<dbReference type="InterPro" id="IPR033896">
    <property type="entry name" value="MEF2-like_N"/>
</dbReference>
<sequence>MGRKKIKIQRIEDDRNRHVTFTKRKNGIFKKAMELSKLCDCEIALIVFDSNEKLYQYSSASVDQILLKYTEYRDPYEMKDNTDYEVLFGEKKKRNKEGSVSETPIGTPNTKQDGDQESEQDLMDHRNGAGNKKRVQRGFQQLLKKDQMSYIPPSLPIYQHGLGMLGGMQQHHMFAGLTSPPNLSGILPSPTTGMLFRHDFSPNSQSMFGSQHHQFWNAADSHEKNSLLGLNLVPSDFERDTTQNVSKHSAYHSKRISSPSKCTSYYQESPTGNHTMMSTDFRDFSVNPGTFGNELQMHLDGQSVRDKLGGDDSEKDSNGDSKNEVAQIAHESSATVSVSPMKEEEGSIGTRPARCTQDNPESDRKSTDYSNTKSKSGDGAKSKFLPSTSTGECNDSGGQSISEVVLSTSPKKRKRT</sequence>
<evidence type="ECO:0000256" key="2">
    <source>
        <dbReference type="ARBA" id="ARBA00023015"/>
    </source>
</evidence>
<evidence type="ECO:0000259" key="7">
    <source>
        <dbReference type="PROSITE" id="PS50066"/>
    </source>
</evidence>
<feature type="region of interest" description="Disordered" evidence="6">
    <location>
        <begin position="259"/>
        <end position="416"/>
    </location>
</feature>